<protein>
    <submittedName>
        <fullName evidence="1">Uncharacterized protein</fullName>
    </submittedName>
</protein>
<dbReference type="Proteomes" id="UP000318626">
    <property type="component" value="Chromosome"/>
</dbReference>
<proteinExistence type="predicted"/>
<gene>
    <name evidence="1" type="ORF">Pan97_31670</name>
</gene>
<evidence type="ECO:0000313" key="1">
    <source>
        <dbReference type="EMBL" id="QDU76122.1"/>
    </source>
</evidence>
<organism evidence="1 2">
    <name type="scientific">Bremerella volcania</name>
    <dbReference type="NCBI Taxonomy" id="2527984"/>
    <lineage>
        <taxon>Bacteria</taxon>
        <taxon>Pseudomonadati</taxon>
        <taxon>Planctomycetota</taxon>
        <taxon>Planctomycetia</taxon>
        <taxon>Pirellulales</taxon>
        <taxon>Pirellulaceae</taxon>
        <taxon>Bremerella</taxon>
    </lineage>
</organism>
<keyword evidence="2" id="KW-1185">Reference proteome</keyword>
<dbReference type="AlphaFoldDB" id="A0A518CA78"/>
<accession>A0A518CA78</accession>
<dbReference type="KEGG" id="bvo:Pan97_31670"/>
<evidence type="ECO:0000313" key="2">
    <source>
        <dbReference type="Proteomes" id="UP000318626"/>
    </source>
</evidence>
<dbReference type="EMBL" id="CP036289">
    <property type="protein sequence ID" value="QDU76122.1"/>
    <property type="molecule type" value="Genomic_DNA"/>
</dbReference>
<reference evidence="2" key="1">
    <citation type="submission" date="2019-02" db="EMBL/GenBank/DDBJ databases">
        <title>Deep-cultivation of Planctomycetes and their phenomic and genomic characterization uncovers novel biology.</title>
        <authorList>
            <person name="Wiegand S."/>
            <person name="Jogler M."/>
            <person name="Boedeker C."/>
            <person name="Pinto D."/>
            <person name="Vollmers J."/>
            <person name="Rivas-Marin E."/>
            <person name="Kohn T."/>
            <person name="Peeters S.H."/>
            <person name="Heuer A."/>
            <person name="Rast P."/>
            <person name="Oberbeckmann S."/>
            <person name="Bunk B."/>
            <person name="Jeske O."/>
            <person name="Meyerdierks A."/>
            <person name="Storesund J.E."/>
            <person name="Kallscheuer N."/>
            <person name="Luecker S."/>
            <person name="Lage O.M."/>
            <person name="Pohl T."/>
            <person name="Merkel B.J."/>
            <person name="Hornburger P."/>
            <person name="Mueller R.-W."/>
            <person name="Bruemmer F."/>
            <person name="Labrenz M."/>
            <person name="Spormann A.M."/>
            <person name="Op den Camp H."/>
            <person name="Overmann J."/>
            <person name="Amann R."/>
            <person name="Jetten M.S.M."/>
            <person name="Mascher T."/>
            <person name="Medema M.H."/>
            <person name="Devos D.P."/>
            <person name="Kaster A.-K."/>
            <person name="Ovreas L."/>
            <person name="Rohde M."/>
            <person name="Galperin M.Y."/>
            <person name="Jogler C."/>
        </authorList>
    </citation>
    <scope>NUCLEOTIDE SEQUENCE [LARGE SCALE GENOMIC DNA]</scope>
    <source>
        <strain evidence="2">Pan97</strain>
    </source>
</reference>
<sequence length="55" mass="6387">MIDELEREIRLFENNLTKINFDPDVKSWFLAHLIYCHSLLVSTAPKDSIPELTIG</sequence>
<name>A0A518CA78_9BACT</name>